<evidence type="ECO:0000313" key="2">
    <source>
        <dbReference type="EMBL" id="MEE6257457.1"/>
    </source>
</evidence>
<proteinExistence type="predicted"/>
<dbReference type="Gene3D" id="1.25.40.10">
    <property type="entry name" value="Tetratricopeptide repeat domain"/>
    <property type="match status" value="1"/>
</dbReference>
<dbReference type="InterPro" id="IPR024983">
    <property type="entry name" value="CHAT_dom"/>
</dbReference>
<accession>A0ABU7RLU0</accession>
<evidence type="ECO:0000313" key="3">
    <source>
        <dbReference type="Proteomes" id="UP001332243"/>
    </source>
</evidence>
<gene>
    <name evidence="2" type="ORF">V1633_03010</name>
</gene>
<reference evidence="2 3" key="1">
    <citation type="submission" date="2024-01" db="EMBL/GenBank/DDBJ databases">
        <title>Genome insights into Plantactinospora sonchi sp. nov.</title>
        <authorList>
            <person name="Wang L."/>
        </authorList>
    </citation>
    <scope>NUCLEOTIDE SEQUENCE [LARGE SCALE GENOMIC DNA]</scope>
    <source>
        <strain evidence="2 3">NEAU-QY2</strain>
    </source>
</reference>
<dbReference type="Pfam" id="PF12770">
    <property type="entry name" value="CHAT"/>
    <property type="match status" value="1"/>
</dbReference>
<keyword evidence="3" id="KW-1185">Reference proteome</keyword>
<organism evidence="2 3">
    <name type="scientific">Plantactinospora sonchi</name>
    <dbReference type="NCBI Taxonomy" id="1544735"/>
    <lineage>
        <taxon>Bacteria</taxon>
        <taxon>Bacillati</taxon>
        <taxon>Actinomycetota</taxon>
        <taxon>Actinomycetes</taxon>
        <taxon>Micromonosporales</taxon>
        <taxon>Micromonosporaceae</taxon>
        <taxon>Plantactinospora</taxon>
    </lineage>
</organism>
<dbReference type="SUPFAM" id="SSF48452">
    <property type="entry name" value="TPR-like"/>
    <property type="match status" value="1"/>
</dbReference>
<dbReference type="RefSeq" id="WP_331212569.1">
    <property type="nucleotide sequence ID" value="NZ_JAZGQK010000002.1"/>
</dbReference>
<dbReference type="Proteomes" id="UP001332243">
    <property type="component" value="Unassembled WGS sequence"/>
</dbReference>
<name>A0ABU7RLU0_9ACTN</name>
<dbReference type="EMBL" id="JAZGQK010000002">
    <property type="protein sequence ID" value="MEE6257457.1"/>
    <property type="molecule type" value="Genomic_DNA"/>
</dbReference>
<sequence>MTPAEREDLIRQAEQAYGAALDSDLPDRYLRAVEALRRALTVTPIGHPDGVWCRLSLAAALETVFLHAAEPAALHDAVALLDEVAAALPSGDPERAVALANLSGALGRRYGYLGEPGDLTRAIDLVREVLAARPYDAALLANLCVLLTRKGDLDEAVDVGTRAVEFAPPGTVQRIGGLVNLGLARRHRYLLRGDVEDVDAAIDLLQEALDLTPGETSDRATILGSLVDAWRDRFGARGDRADIDRAVDAGRLLARLGPQFAQRAADFRTSLGICLRIRADAYDRPEDLTEALTHWRTAATSTGPVRMRMIAATLAALTQSERGRLAESVEDHATAIGLLPLLTWRGLDRTGREKLLGEYPGLAPAAAASAIAAGSPERAVELLEQGRAVLWRQLLDARTDLTALRQAHPDLATRLDQVRRRLDDPAQDADERRRLADEWEHLLTRVRGLDGFARFLLPTPYPELAEGAEGGPVVIVNVSQARCDALVVIGSGVRVIPLPALTWRDAADRTVACLTAVDRLVRTGDPTARQAVFACLEWMWDSFARDILTVLGHTGTPVGRWPRLWWSPTGPLSALPVHAAGYHDPEDGAGGESVLDRVVSSYTPSLGALRHARRPGGTPVAGRLLVTALPDAPPYLPAAGPVRHARTEVDLLVSGFPGPCDTLVGAEATTTEVLRALPEHPYVHFACHGGQNLSEPGSSALYLYDKPLRLADLVRLDLGAAELAVLSACETARGRVDLLDEASHLGAAFHLAGYRQVVATLWPVADQIAPEIAAAVCQDPRDAARVVHRCLRDLRRRYPDDPMTWASYLHLGR</sequence>
<evidence type="ECO:0000259" key="1">
    <source>
        <dbReference type="Pfam" id="PF12770"/>
    </source>
</evidence>
<comment type="caution">
    <text evidence="2">The sequence shown here is derived from an EMBL/GenBank/DDBJ whole genome shotgun (WGS) entry which is preliminary data.</text>
</comment>
<feature type="domain" description="CHAT" evidence="1">
    <location>
        <begin position="559"/>
        <end position="812"/>
    </location>
</feature>
<protein>
    <submittedName>
        <fullName evidence="2">CHAT domain-containing tetratricopeptide repeat protein</fullName>
    </submittedName>
</protein>
<dbReference type="InterPro" id="IPR011990">
    <property type="entry name" value="TPR-like_helical_dom_sf"/>
</dbReference>